<accession>A0A1Q9B3Q8</accession>
<dbReference type="SUPFAM" id="SSF51658">
    <property type="entry name" value="Xylose isomerase-like"/>
    <property type="match status" value="1"/>
</dbReference>
<evidence type="ECO:0000313" key="2">
    <source>
        <dbReference type="EMBL" id="OLP62690.1"/>
    </source>
</evidence>
<comment type="caution">
    <text evidence="2">The sequence shown here is derived from an EMBL/GenBank/DDBJ whole genome shotgun (WGS) entry which is preliminary data.</text>
</comment>
<sequence length="306" mass="34918">MKIALDPFMHRHLSLEALPAKVRALGYDWIELSPRADFLEWFKAPRVFPERVKSFKKALAAENVKIASLLPMYRWASNDESERQAAVKHWKRAIEICLELEVDTMNSEFGRGPHPDKGSCYCCHTGSMIEACEDAWWRSMDELVPIFEREGIQLNIEPHPEDWCETLQPALDIIRTVNSKSVKFLYCAPHTFYFGDDTKAMLREAQDVLAHVHVGDTFNHKASSGLRYILNPPGTQARVHQHLNIGQGEVPWDDFFGTLAEIGFDGIMTACVFAWEDRADESGRFMRKTMQDHVDRAHGTVAGRVS</sequence>
<dbReference type="Gene3D" id="3.20.20.150">
    <property type="entry name" value="Divalent-metal-dependent TIM barrel enzymes"/>
    <property type="match status" value="1"/>
</dbReference>
<gene>
    <name evidence="2" type="ORF">BJF93_20565</name>
</gene>
<reference evidence="2 3" key="1">
    <citation type="submission" date="2016-09" db="EMBL/GenBank/DDBJ databases">
        <title>Rhizobium sp. nov., a novel species isolated from the rice rhizosphere.</title>
        <authorList>
            <person name="Zhao J."/>
            <person name="Zhang X."/>
        </authorList>
    </citation>
    <scope>NUCLEOTIDE SEQUENCE [LARGE SCALE GENOMIC DNA]</scope>
    <source>
        <strain evidence="2 3">1.7048</strain>
    </source>
</reference>
<dbReference type="AlphaFoldDB" id="A0A1Q9B3Q8"/>
<dbReference type="RefSeq" id="WP_075625352.1">
    <property type="nucleotide sequence ID" value="NZ_FOAM01000034.1"/>
</dbReference>
<evidence type="ECO:0000313" key="3">
    <source>
        <dbReference type="Proteomes" id="UP000186364"/>
    </source>
</evidence>
<dbReference type="InterPro" id="IPR036237">
    <property type="entry name" value="Xyl_isomerase-like_sf"/>
</dbReference>
<dbReference type="PANTHER" id="PTHR12110:SF21">
    <property type="entry name" value="XYLOSE ISOMERASE-LIKE TIM BARREL DOMAIN-CONTAINING PROTEIN"/>
    <property type="match status" value="1"/>
</dbReference>
<dbReference type="OrthoDB" id="3280201at2"/>
<dbReference type="Proteomes" id="UP000186364">
    <property type="component" value="Unassembled WGS sequence"/>
</dbReference>
<protein>
    <submittedName>
        <fullName evidence="2">Protein iolH</fullName>
    </submittedName>
</protein>
<dbReference type="PANTHER" id="PTHR12110">
    <property type="entry name" value="HYDROXYPYRUVATE ISOMERASE"/>
    <property type="match status" value="1"/>
</dbReference>
<dbReference type="Pfam" id="PF01261">
    <property type="entry name" value="AP_endonuc_2"/>
    <property type="match status" value="1"/>
</dbReference>
<feature type="domain" description="Xylose isomerase-like TIM barrel" evidence="1">
    <location>
        <begin position="20"/>
        <end position="288"/>
    </location>
</feature>
<organism evidence="2 3">
    <name type="scientific">Xaviernesmea oryzae</name>
    <dbReference type="NCBI Taxonomy" id="464029"/>
    <lineage>
        <taxon>Bacteria</taxon>
        <taxon>Pseudomonadati</taxon>
        <taxon>Pseudomonadota</taxon>
        <taxon>Alphaproteobacteria</taxon>
        <taxon>Hyphomicrobiales</taxon>
        <taxon>Rhizobiaceae</taxon>
        <taxon>Rhizobium/Agrobacterium group</taxon>
        <taxon>Xaviernesmea</taxon>
    </lineage>
</organism>
<dbReference type="InterPro" id="IPR050312">
    <property type="entry name" value="IolE/XylAMocC-like"/>
</dbReference>
<name>A0A1Q9B3Q8_9HYPH</name>
<dbReference type="EMBL" id="MKIP01000020">
    <property type="protein sequence ID" value="OLP62690.1"/>
    <property type="molecule type" value="Genomic_DNA"/>
</dbReference>
<keyword evidence="3" id="KW-1185">Reference proteome</keyword>
<dbReference type="InterPro" id="IPR013022">
    <property type="entry name" value="Xyl_isomerase-like_TIM-brl"/>
</dbReference>
<proteinExistence type="predicted"/>
<evidence type="ECO:0000259" key="1">
    <source>
        <dbReference type="Pfam" id="PF01261"/>
    </source>
</evidence>